<dbReference type="OrthoDB" id="9794935at2"/>
<sequence>MAKEMRRKKLQTSKKEALRVLFESSYGVLATVSPAGEPRATAVNAVLIDEETLVFHGAPVGEKMENLIANPAVSYFVVAHEEVLGKDFTTDYLSVSVQGIAEVVTDDKEKRELLVKLSQHFAPEKTEDDVVNYIYPARMGKVAVVRIKILDMKGKYHPAMRTR</sequence>
<evidence type="ECO:0000313" key="2">
    <source>
        <dbReference type="Proteomes" id="UP000439550"/>
    </source>
</evidence>
<dbReference type="PANTHER" id="PTHR34071:SF2">
    <property type="entry name" value="FLAVIN-NUCLEOTIDE-BINDING PROTEIN"/>
    <property type="match status" value="1"/>
</dbReference>
<reference evidence="1 2" key="1">
    <citation type="submission" date="2019-10" db="EMBL/GenBank/DDBJ databases">
        <authorList>
            <person name="Dong K."/>
        </authorList>
    </citation>
    <scope>NUCLEOTIDE SEQUENCE [LARGE SCALE GENOMIC DNA]</scope>
    <source>
        <strain evidence="1 2">DSM 28960</strain>
    </source>
</reference>
<name>A0A7X1ZAU9_9LACT</name>
<evidence type="ECO:0000313" key="1">
    <source>
        <dbReference type="EMBL" id="MQW39872.1"/>
    </source>
</evidence>
<dbReference type="Pfam" id="PF12900">
    <property type="entry name" value="Pyridox_ox_2"/>
    <property type="match status" value="1"/>
</dbReference>
<dbReference type="RefSeq" id="WP_153496537.1">
    <property type="nucleotide sequence ID" value="NZ_CAXYUY010000011.1"/>
</dbReference>
<organism evidence="1 2">
    <name type="scientific">Lactococcus hircilactis</name>
    <dbReference type="NCBI Taxonomy" id="1494462"/>
    <lineage>
        <taxon>Bacteria</taxon>
        <taxon>Bacillati</taxon>
        <taxon>Bacillota</taxon>
        <taxon>Bacilli</taxon>
        <taxon>Lactobacillales</taxon>
        <taxon>Streptococcaceae</taxon>
        <taxon>Lactococcus</taxon>
    </lineage>
</organism>
<dbReference type="Gene3D" id="2.30.110.10">
    <property type="entry name" value="Electron Transport, Fmn-binding Protein, Chain A"/>
    <property type="match status" value="1"/>
</dbReference>
<keyword evidence="2" id="KW-1185">Reference proteome</keyword>
<dbReference type="InterPro" id="IPR024747">
    <property type="entry name" value="Pyridox_Oxase-rel"/>
</dbReference>
<dbReference type="AlphaFoldDB" id="A0A7X1ZAU9"/>
<comment type="caution">
    <text evidence="1">The sequence shown here is derived from an EMBL/GenBank/DDBJ whole genome shotgun (WGS) entry which is preliminary data.</text>
</comment>
<dbReference type="PANTHER" id="PTHR34071">
    <property type="entry name" value="5-NITROIMIDAZOLE ANTIBIOTICS RESISTANCE PROTEIN, NIMA-FAMILY-RELATED PROTEIN-RELATED"/>
    <property type="match status" value="1"/>
</dbReference>
<proteinExistence type="predicted"/>
<evidence type="ECO:0008006" key="3">
    <source>
        <dbReference type="Google" id="ProtNLM"/>
    </source>
</evidence>
<accession>A0A7X1ZAU9</accession>
<dbReference type="SUPFAM" id="SSF50475">
    <property type="entry name" value="FMN-binding split barrel"/>
    <property type="match status" value="1"/>
</dbReference>
<dbReference type="Proteomes" id="UP000439550">
    <property type="component" value="Unassembled WGS sequence"/>
</dbReference>
<protein>
    <recommendedName>
        <fullName evidence="3">Pyridoxamine 5'-phosphate oxidase family protein</fullName>
    </recommendedName>
</protein>
<gene>
    <name evidence="1" type="ORF">GHI93_08030</name>
</gene>
<dbReference type="EMBL" id="WITJ01000010">
    <property type="protein sequence ID" value="MQW39872.1"/>
    <property type="molecule type" value="Genomic_DNA"/>
</dbReference>
<dbReference type="InterPro" id="IPR012349">
    <property type="entry name" value="Split_barrel_FMN-bd"/>
</dbReference>